<evidence type="ECO:0000313" key="2">
    <source>
        <dbReference type="EMBL" id="PSN59616.1"/>
    </source>
</evidence>
<protein>
    <submittedName>
        <fullName evidence="2">Uncharacterized protein</fullName>
    </submittedName>
</protein>
<dbReference type="Proteomes" id="UP000240883">
    <property type="component" value="Unassembled WGS sequence"/>
</dbReference>
<feature type="region of interest" description="Disordered" evidence="1">
    <location>
        <begin position="90"/>
        <end position="210"/>
    </location>
</feature>
<sequence length="228" mass="26280">MNKMNPSADELFKKLTKTPIKSNGDEMRNYLRSVAGPKKLTRPPKKSHKDEMRDYMRTVCDPEKQKQKLAKALAQNEELPLSAIMAMDDMLREDTELQNRQFGLDDPRTRKPTRAKTNVEDMASRNKGPKNRKLGSDNPRPREPARTKRPAHNNRSNPGSGGMDGRVRKNKESQHGKTGMDNPHVPKPVRTTDENRTDRLHSEPVEDIQAKRRECKECGYKTWCLEHR</sequence>
<organism evidence="2 3">
    <name type="scientific">Corynespora cassiicola Philippines</name>
    <dbReference type="NCBI Taxonomy" id="1448308"/>
    <lineage>
        <taxon>Eukaryota</taxon>
        <taxon>Fungi</taxon>
        <taxon>Dikarya</taxon>
        <taxon>Ascomycota</taxon>
        <taxon>Pezizomycotina</taxon>
        <taxon>Dothideomycetes</taxon>
        <taxon>Pleosporomycetidae</taxon>
        <taxon>Pleosporales</taxon>
        <taxon>Corynesporascaceae</taxon>
        <taxon>Corynespora</taxon>
    </lineage>
</organism>
<feature type="region of interest" description="Disordered" evidence="1">
    <location>
        <begin position="32"/>
        <end position="53"/>
    </location>
</feature>
<feature type="compositionally biased region" description="Basic and acidic residues" evidence="1">
    <location>
        <begin position="90"/>
        <end position="109"/>
    </location>
</feature>
<feature type="compositionally biased region" description="Basic and acidic residues" evidence="1">
    <location>
        <begin position="165"/>
        <end position="175"/>
    </location>
</feature>
<feature type="compositionally biased region" description="Basic and acidic residues" evidence="1">
    <location>
        <begin position="190"/>
        <end position="210"/>
    </location>
</feature>
<dbReference type="AlphaFoldDB" id="A0A2T2N2Z1"/>
<dbReference type="EMBL" id="KZ678154">
    <property type="protein sequence ID" value="PSN59616.1"/>
    <property type="molecule type" value="Genomic_DNA"/>
</dbReference>
<reference evidence="2 3" key="1">
    <citation type="journal article" date="2018" name="Front. Microbiol.">
        <title>Genome-Wide Analysis of Corynespora cassiicola Leaf Fall Disease Putative Effectors.</title>
        <authorList>
            <person name="Lopez D."/>
            <person name="Ribeiro S."/>
            <person name="Label P."/>
            <person name="Fumanal B."/>
            <person name="Venisse J.S."/>
            <person name="Kohler A."/>
            <person name="de Oliveira R.R."/>
            <person name="Labutti K."/>
            <person name="Lipzen A."/>
            <person name="Lail K."/>
            <person name="Bauer D."/>
            <person name="Ohm R.A."/>
            <person name="Barry K.W."/>
            <person name="Spatafora J."/>
            <person name="Grigoriev I.V."/>
            <person name="Martin F.M."/>
            <person name="Pujade-Renaud V."/>
        </authorList>
    </citation>
    <scope>NUCLEOTIDE SEQUENCE [LARGE SCALE GENOMIC DNA]</scope>
    <source>
        <strain evidence="2 3">Philippines</strain>
    </source>
</reference>
<evidence type="ECO:0000256" key="1">
    <source>
        <dbReference type="SAM" id="MobiDB-lite"/>
    </source>
</evidence>
<name>A0A2T2N2Z1_CORCC</name>
<proteinExistence type="predicted"/>
<accession>A0A2T2N2Z1</accession>
<evidence type="ECO:0000313" key="3">
    <source>
        <dbReference type="Proteomes" id="UP000240883"/>
    </source>
</evidence>
<gene>
    <name evidence="2" type="ORF">BS50DRAFT_626566</name>
</gene>
<keyword evidence="3" id="KW-1185">Reference proteome</keyword>